<dbReference type="AlphaFoldDB" id="A0A932R1U5"/>
<evidence type="ECO:0000256" key="5">
    <source>
        <dbReference type="ARBA" id="ARBA00022692"/>
    </source>
</evidence>
<dbReference type="Proteomes" id="UP000753196">
    <property type="component" value="Unassembled WGS sequence"/>
</dbReference>
<evidence type="ECO:0000256" key="7">
    <source>
        <dbReference type="ARBA" id="ARBA00023136"/>
    </source>
</evidence>
<feature type="transmembrane region" description="Helical" evidence="8">
    <location>
        <begin position="429"/>
        <end position="448"/>
    </location>
</feature>
<organism evidence="10 11">
    <name type="scientific">Candidatus Sungiibacteriota bacterium</name>
    <dbReference type="NCBI Taxonomy" id="2750080"/>
    <lineage>
        <taxon>Bacteria</taxon>
        <taxon>Candidatus Sungiibacteriota</taxon>
    </lineage>
</organism>
<dbReference type="GO" id="GO:0016763">
    <property type="term" value="F:pentosyltransferase activity"/>
    <property type="evidence" value="ECO:0007669"/>
    <property type="project" value="TreeGrafter"/>
</dbReference>
<keyword evidence="4" id="KW-0808">Transferase</keyword>
<dbReference type="EMBL" id="JACQCR010000055">
    <property type="protein sequence ID" value="MBI3631147.1"/>
    <property type="molecule type" value="Genomic_DNA"/>
</dbReference>
<dbReference type="PANTHER" id="PTHR33908">
    <property type="entry name" value="MANNOSYLTRANSFERASE YKCB-RELATED"/>
    <property type="match status" value="1"/>
</dbReference>
<proteinExistence type="predicted"/>
<feature type="transmembrane region" description="Helical" evidence="8">
    <location>
        <begin position="400"/>
        <end position="417"/>
    </location>
</feature>
<keyword evidence="2" id="KW-1003">Cell membrane</keyword>
<evidence type="ECO:0000256" key="2">
    <source>
        <dbReference type="ARBA" id="ARBA00022475"/>
    </source>
</evidence>
<feature type="transmembrane region" description="Helical" evidence="8">
    <location>
        <begin position="121"/>
        <end position="139"/>
    </location>
</feature>
<keyword evidence="7 8" id="KW-0472">Membrane</keyword>
<evidence type="ECO:0000256" key="3">
    <source>
        <dbReference type="ARBA" id="ARBA00022676"/>
    </source>
</evidence>
<feature type="transmembrane region" description="Helical" evidence="8">
    <location>
        <begin position="7"/>
        <end position="27"/>
    </location>
</feature>
<evidence type="ECO:0000256" key="4">
    <source>
        <dbReference type="ARBA" id="ARBA00022679"/>
    </source>
</evidence>
<evidence type="ECO:0000256" key="1">
    <source>
        <dbReference type="ARBA" id="ARBA00004651"/>
    </source>
</evidence>
<feature type="transmembrane region" description="Helical" evidence="8">
    <location>
        <begin position="85"/>
        <end position="109"/>
    </location>
</feature>
<dbReference type="Pfam" id="PF13231">
    <property type="entry name" value="PMT_2"/>
    <property type="match status" value="1"/>
</dbReference>
<keyword evidence="6 8" id="KW-1133">Transmembrane helix</keyword>
<keyword evidence="5 8" id="KW-0812">Transmembrane</keyword>
<feature type="transmembrane region" description="Helical" evidence="8">
    <location>
        <begin position="212"/>
        <end position="232"/>
    </location>
</feature>
<feature type="domain" description="Glycosyltransferase RgtA/B/C/D-like" evidence="9">
    <location>
        <begin position="74"/>
        <end position="230"/>
    </location>
</feature>
<gene>
    <name evidence="10" type="ORF">HY221_02315</name>
</gene>
<comment type="subcellular location">
    <subcellularLocation>
        <location evidence="1">Cell membrane</location>
        <topology evidence="1">Multi-pass membrane protein</topology>
    </subcellularLocation>
</comment>
<feature type="transmembrane region" description="Helical" evidence="8">
    <location>
        <begin position="145"/>
        <end position="162"/>
    </location>
</feature>
<evidence type="ECO:0000256" key="8">
    <source>
        <dbReference type="SAM" id="Phobius"/>
    </source>
</evidence>
<evidence type="ECO:0000259" key="9">
    <source>
        <dbReference type="Pfam" id="PF13231"/>
    </source>
</evidence>
<keyword evidence="3" id="KW-0328">Glycosyltransferase</keyword>
<dbReference type="InterPro" id="IPR038731">
    <property type="entry name" value="RgtA/B/C-like"/>
</dbReference>
<dbReference type="PANTHER" id="PTHR33908:SF11">
    <property type="entry name" value="MEMBRANE PROTEIN"/>
    <property type="match status" value="1"/>
</dbReference>
<reference evidence="10" key="1">
    <citation type="submission" date="2020-07" db="EMBL/GenBank/DDBJ databases">
        <title>Huge and variable diversity of episymbiotic CPR bacteria and DPANN archaea in groundwater ecosystems.</title>
        <authorList>
            <person name="He C.Y."/>
            <person name="Keren R."/>
            <person name="Whittaker M."/>
            <person name="Farag I.F."/>
            <person name="Doudna J."/>
            <person name="Cate J.H.D."/>
            <person name="Banfield J.F."/>
        </authorList>
    </citation>
    <scope>NUCLEOTIDE SEQUENCE</scope>
    <source>
        <strain evidence="10">NC_groundwater_973_Pr1_S-0.2um_54_13</strain>
    </source>
</reference>
<accession>A0A932R1U5</accession>
<sequence>MNFHRNYPRLIFSTALILGFACLLSLYPRFRFETFSWSGADALEYNFLADNLAQGHGFSLRISAPYVPSAARMPGYPAIIALSKIIFHGIIPVIIVQMAAYGAGAVLAYKIARMFLSERMSAVAGFLVVFHPYILFMAMSLMTETFFIASIMASVYFLLRYFQEHAIKQAIFSTLLLGFAALLRPTPLYMITIWVAMVAWDGWNRNERWKKIGLRACLVVLIFVAILVPWMVRNKIEFGRWGFVSANSFGFYAATSVYLTALHEHIPHQEARVRLQNKFETTFKDELAADTNYPDFAYKGYDEFEYGDWFAARSSAIIKDNLGLFAREIMTSIPDFLTKDLWLHPFEKYDILHPANQPLTPLRRVWSEQGMGGLTREVLARFSCGSSCVFSFGIAALGRIFYLLLSVFGFVGLYFMIRSREHLARSAGLLFSLIILYFAAAHLILTSMAGHERYRLPIVPLMIVSALSGLSGLGRRTRGFIPEGKSDILYP</sequence>
<protein>
    <submittedName>
        <fullName evidence="10">Glycosyltransferase family 39 protein</fullName>
    </submittedName>
</protein>
<dbReference type="GO" id="GO:0005886">
    <property type="term" value="C:plasma membrane"/>
    <property type="evidence" value="ECO:0007669"/>
    <property type="project" value="UniProtKB-SubCell"/>
</dbReference>
<evidence type="ECO:0000313" key="11">
    <source>
        <dbReference type="Proteomes" id="UP000753196"/>
    </source>
</evidence>
<dbReference type="InterPro" id="IPR050297">
    <property type="entry name" value="LipidA_mod_glycosyltrf_83"/>
</dbReference>
<dbReference type="GO" id="GO:0009103">
    <property type="term" value="P:lipopolysaccharide biosynthetic process"/>
    <property type="evidence" value="ECO:0007669"/>
    <property type="project" value="UniProtKB-ARBA"/>
</dbReference>
<name>A0A932R1U5_9BACT</name>
<evidence type="ECO:0000256" key="6">
    <source>
        <dbReference type="ARBA" id="ARBA00022989"/>
    </source>
</evidence>
<evidence type="ECO:0000313" key="10">
    <source>
        <dbReference type="EMBL" id="MBI3631147.1"/>
    </source>
</evidence>
<feature type="transmembrane region" description="Helical" evidence="8">
    <location>
        <begin position="454"/>
        <end position="473"/>
    </location>
</feature>
<dbReference type="PROSITE" id="PS51257">
    <property type="entry name" value="PROKAR_LIPOPROTEIN"/>
    <property type="match status" value="1"/>
</dbReference>
<feature type="transmembrane region" description="Helical" evidence="8">
    <location>
        <begin position="174"/>
        <end position="200"/>
    </location>
</feature>
<comment type="caution">
    <text evidence="10">The sequence shown here is derived from an EMBL/GenBank/DDBJ whole genome shotgun (WGS) entry which is preliminary data.</text>
</comment>